<feature type="transmembrane region" description="Helical" evidence="8">
    <location>
        <begin position="792"/>
        <end position="809"/>
    </location>
</feature>
<keyword evidence="4 8" id="KW-1133">Transmembrane helix</keyword>
<feature type="compositionally biased region" description="Gly residues" evidence="7">
    <location>
        <begin position="886"/>
        <end position="902"/>
    </location>
</feature>
<dbReference type="RefSeq" id="WP_378043459.1">
    <property type="nucleotide sequence ID" value="NZ_JBHLWH010000047.1"/>
</dbReference>
<feature type="region of interest" description="Disordered" evidence="7">
    <location>
        <begin position="871"/>
        <end position="914"/>
    </location>
</feature>
<gene>
    <name evidence="10" type="ORF">ACFFIO_16225</name>
</gene>
<dbReference type="InterPro" id="IPR000731">
    <property type="entry name" value="SSD"/>
</dbReference>
<evidence type="ECO:0000256" key="1">
    <source>
        <dbReference type="ARBA" id="ARBA00004651"/>
    </source>
</evidence>
<feature type="transmembrane region" description="Helical" evidence="8">
    <location>
        <begin position="417"/>
        <end position="440"/>
    </location>
</feature>
<evidence type="ECO:0000256" key="3">
    <source>
        <dbReference type="ARBA" id="ARBA00022692"/>
    </source>
</evidence>
<keyword evidence="2" id="KW-1003">Cell membrane</keyword>
<keyword evidence="6" id="KW-0175">Coiled coil</keyword>
<evidence type="ECO:0000256" key="6">
    <source>
        <dbReference type="SAM" id="Coils"/>
    </source>
</evidence>
<comment type="subcellular location">
    <subcellularLocation>
        <location evidence="1">Cell membrane</location>
        <topology evidence="1">Multi-pass membrane protein</topology>
    </subcellularLocation>
</comment>
<organism evidence="10 11">
    <name type="scientific">Citricoccus parietis</name>
    <dbReference type="NCBI Taxonomy" id="592307"/>
    <lineage>
        <taxon>Bacteria</taxon>
        <taxon>Bacillati</taxon>
        <taxon>Actinomycetota</taxon>
        <taxon>Actinomycetes</taxon>
        <taxon>Micrococcales</taxon>
        <taxon>Micrococcaceae</taxon>
        <taxon>Citricoccus</taxon>
    </lineage>
</organism>
<dbReference type="PANTHER" id="PTHR33406">
    <property type="entry name" value="MEMBRANE PROTEIN MJ1562-RELATED"/>
    <property type="match status" value="1"/>
</dbReference>
<dbReference type="Pfam" id="PF03176">
    <property type="entry name" value="MMPL"/>
    <property type="match status" value="2"/>
</dbReference>
<evidence type="ECO:0000256" key="8">
    <source>
        <dbReference type="SAM" id="Phobius"/>
    </source>
</evidence>
<dbReference type="PROSITE" id="PS50156">
    <property type="entry name" value="SSD"/>
    <property type="match status" value="1"/>
</dbReference>
<feature type="transmembrane region" description="Helical" evidence="8">
    <location>
        <begin position="20"/>
        <end position="41"/>
    </location>
</feature>
<protein>
    <submittedName>
        <fullName evidence="10">MMPL family transporter</fullName>
    </submittedName>
</protein>
<evidence type="ECO:0000256" key="4">
    <source>
        <dbReference type="ARBA" id="ARBA00022989"/>
    </source>
</evidence>
<feature type="region of interest" description="Disordered" evidence="7">
    <location>
        <begin position="492"/>
        <end position="513"/>
    </location>
</feature>
<feature type="transmembrane region" description="Helical" evidence="8">
    <location>
        <begin position="372"/>
        <end position="390"/>
    </location>
</feature>
<feature type="transmembrane region" description="Helical" evidence="8">
    <location>
        <begin position="319"/>
        <end position="352"/>
    </location>
</feature>
<dbReference type="EMBL" id="JBHLWH010000047">
    <property type="protein sequence ID" value="MFC0250057.1"/>
    <property type="molecule type" value="Genomic_DNA"/>
</dbReference>
<feature type="transmembrane region" description="Helical" evidence="8">
    <location>
        <begin position="703"/>
        <end position="727"/>
    </location>
</feature>
<feature type="transmembrane region" description="Helical" evidence="8">
    <location>
        <begin position="815"/>
        <end position="837"/>
    </location>
</feature>
<evidence type="ECO:0000313" key="10">
    <source>
        <dbReference type="EMBL" id="MFC0250057.1"/>
    </source>
</evidence>
<dbReference type="InterPro" id="IPR004869">
    <property type="entry name" value="MMPL_dom"/>
</dbReference>
<evidence type="ECO:0000256" key="2">
    <source>
        <dbReference type="ARBA" id="ARBA00022475"/>
    </source>
</evidence>
<feature type="coiled-coil region" evidence="6">
    <location>
        <begin position="138"/>
        <end position="220"/>
    </location>
</feature>
<evidence type="ECO:0000313" key="11">
    <source>
        <dbReference type="Proteomes" id="UP001589766"/>
    </source>
</evidence>
<keyword evidence="11" id="KW-1185">Reference proteome</keyword>
<dbReference type="Proteomes" id="UP001589766">
    <property type="component" value="Unassembled WGS sequence"/>
</dbReference>
<feature type="transmembrane region" description="Helical" evidence="8">
    <location>
        <begin position="446"/>
        <end position="469"/>
    </location>
</feature>
<evidence type="ECO:0000259" key="9">
    <source>
        <dbReference type="PROSITE" id="PS50156"/>
    </source>
</evidence>
<evidence type="ECO:0000256" key="7">
    <source>
        <dbReference type="SAM" id="MobiDB-lite"/>
    </source>
</evidence>
<proteinExistence type="predicted"/>
<keyword evidence="5 8" id="KW-0472">Membrane</keyword>
<sequence length="914" mass="94686">MAELLYRLGFGSSQRPWTVISSWLVVLALAVGGFLAFGGTLTSSITIPGTPTSQVTDRLTEEFPEAANGAGSVVFRTADGSEFTAEQEQQITDLMADVGDVEGVDSTLDPFTTEQQKADGQQDLEDGRAELEDGRQQLEDGRSQLDDAVAQLDAAQTDLDSGQEQLDAGQAQLDEARAQAEAAGSPAAMMAQLQQQQAALDAQQEELDTARAELDEGTGDIESNQATLDESAQELADGETELAQGEQMLTLTQDYRTVSEDGTAAVGTVSFTLPAMEVEQDIKDEVVSALTEADIAGVEVLPANDLSQAIPQIVGPAEVIGLVIAGIVLFITLGTLVAAGLPILTALIGVAIGAAGTLAFSGMIDMLSVTPVLGLMLGLAVGIDYALFIINRHRRQLKDGLPLHESIGLATGTSGNAVVFAGLTVVIALAALNVTGIPFLGLMGTVGAVCVALAVLIAITMMPALLGLAKHRVLSKKERAAADATVAAATRTASTGKHTAAAEHASPTGKAPQPMSTVRAVLTAVGSVVLLAVIAIPFFSMRLGLPDGASEPPESASYQAYETIGDKFGEGRNGPLVVTADLPEGLTDTEIVDEQLAVAQQLQGIESVTSVVPAAVSEDNGMAMFQVIPEGGPNAVSTEELVHTLRATEPESESTNLAVAGTTSGFVDVAEKLAEALPLYLGVVVGLSLIIMIVVFRSLLVPLIATGGFILSAFAAMGGVVAIYQWGWLATVFQVHNPAPILAFLPTIMVGVLFGLAMDYQLFISTGMREAYAHGSSARVAVQQGLKAGRSVVIAAAIIMISVFGGFVFSESAMIRPIGFGLAFGVLVDAFVVRLLLIPALMHLFGDSAWWLPKWLDRILPNVDVEGSSLERSHGYSDPELAGADGTDGAGSGGGSSDGGDGGGRDDDPALTRV</sequence>
<feature type="transmembrane region" description="Helical" evidence="8">
    <location>
        <begin position="677"/>
        <end position="696"/>
    </location>
</feature>
<dbReference type="SUPFAM" id="SSF82866">
    <property type="entry name" value="Multidrug efflux transporter AcrB transmembrane domain"/>
    <property type="match status" value="2"/>
</dbReference>
<feature type="domain" description="SSD" evidence="9">
    <location>
        <begin position="344"/>
        <end position="468"/>
    </location>
</feature>
<reference evidence="10 11" key="1">
    <citation type="submission" date="2024-09" db="EMBL/GenBank/DDBJ databases">
        <authorList>
            <person name="Sun Q."/>
            <person name="Mori K."/>
        </authorList>
    </citation>
    <scope>NUCLEOTIDE SEQUENCE [LARGE SCALE GENOMIC DNA]</scope>
    <source>
        <strain evidence="10 11">CCM 7609</strain>
    </source>
</reference>
<dbReference type="InterPro" id="IPR050545">
    <property type="entry name" value="Mycobact_MmpL"/>
</dbReference>
<feature type="compositionally biased region" description="Basic and acidic residues" evidence="7">
    <location>
        <begin position="903"/>
        <end position="914"/>
    </location>
</feature>
<accession>A0ABV6F947</accession>
<dbReference type="Gene3D" id="1.10.287.1490">
    <property type="match status" value="1"/>
</dbReference>
<feature type="transmembrane region" description="Helical" evidence="8">
    <location>
        <begin position="739"/>
        <end position="760"/>
    </location>
</feature>
<feature type="compositionally biased region" description="Polar residues" evidence="7">
    <location>
        <begin position="109"/>
        <end position="119"/>
    </location>
</feature>
<feature type="region of interest" description="Disordered" evidence="7">
    <location>
        <begin position="102"/>
        <end position="123"/>
    </location>
</feature>
<dbReference type="PANTHER" id="PTHR33406:SF13">
    <property type="entry name" value="MEMBRANE PROTEIN YDFJ"/>
    <property type="match status" value="1"/>
</dbReference>
<evidence type="ECO:0000256" key="5">
    <source>
        <dbReference type="ARBA" id="ARBA00023136"/>
    </source>
</evidence>
<keyword evidence="3 8" id="KW-0812">Transmembrane</keyword>
<dbReference type="Gene3D" id="1.20.1640.10">
    <property type="entry name" value="Multidrug efflux transporter AcrB transmembrane domain"/>
    <property type="match status" value="2"/>
</dbReference>
<comment type="caution">
    <text evidence="10">The sequence shown here is derived from an EMBL/GenBank/DDBJ whole genome shotgun (WGS) entry which is preliminary data.</text>
</comment>
<name>A0ABV6F947_9MICC</name>
<feature type="transmembrane region" description="Helical" evidence="8">
    <location>
        <begin position="520"/>
        <end position="539"/>
    </location>
</feature>